<accession>A0AAW4RGC4</accession>
<dbReference type="RefSeq" id="WP_089112203.1">
    <property type="nucleotide sequence ID" value="NZ_LOKL01000002.1"/>
</dbReference>
<protein>
    <submittedName>
        <fullName evidence="1">Uncharacterized protein</fullName>
    </submittedName>
</protein>
<dbReference type="EMBL" id="LOKL01000002">
    <property type="protein sequence ID" value="MBZ3922916.1"/>
    <property type="molecule type" value="Genomic_DNA"/>
</dbReference>
<evidence type="ECO:0000313" key="1">
    <source>
        <dbReference type="EMBL" id="MBZ3922916.1"/>
    </source>
</evidence>
<evidence type="ECO:0000313" key="2">
    <source>
        <dbReference type="Proteomes" id="UP000825388"/>
    </source>
</evidence>
<dbReference type="AlphaFoldDB" id="A0AAW4RGC4"/>
<gene>
    <name evidence="1" type="ORF">Xseb_04330</name>
</gene>
<comment type="caution">
    <text evidence="1">The sequence shown here is derived from an EMBL/GenBank/DDBJ whole genome shotgun (WGS) entry which is preliminary data.</text>
</comment>
<organism evidence="1 2">
    <name type="scientific">Xanthomonas citri pv. sesbaniae</name>
    <dbReference type="NCBI Taxonomy" id="473425"/>
    <lineage>
        <taxon>Bacteria</taxon>
        <taxon>Pseudomonadati</taxon>
        <taxon>Pseudomonadota</taxon>
        <taxon>Gammaproteobacteria</taxon>
        <taxon>Lysobacterales</taxon>
        <taxon>Lysobacteraceae</taxon>
        <taxon>Xanthomonas</taxon>
    </lineage>
</organism>
<reference evidence="1" key="1">
    <citation type="submission" date="2015-12" db="EMBL/GenBank/DDBJ databases">
        <authorList>
            <person name="Bansal K."/>
            <person name="Midha S."/>
            <person name="Patil P.B."/>
        </authorList>
    </citation>
    <scope>NUCLEOTIDE SEQUENCE</scope>
    <source>
        <strain evidence="1">LMG867</strain>
    </source>
</reference>
<dbReference type="Proteomes" id="UP000825388">
    <property type="component" value="Unassembled WGS sequence"/>
</dbReference>
<sequence length="144" mass="15474">MASPRETLRAAVRDCLAQITVANGYATDAGLAVTLEPGQVGDETLAVLAPLVTRQERASEQSQARTHRLTTLAVLAKVPADLGEAQARLDDLIADVERAMADKQARYPIGYQFPQYVAMEPAEAKAGMGWVGALITYQSHIPIK</sequence>
<name>A0AAW4RGC4_XANCI</name>
<proteinExistence type="predicted"/>